<comment type="caution">
    <text evidence="1">The sequence shown here is derived from an EMBL/GenBank/DDBJ whole genome shotgun (WGS) entry which is preliminary data.</text>
</comment>
<keyword evidence="2" id="KW-1185">Reference proteome</keyword>
<evidence type="ECO:0000313" key="2">
    <source>
        <dbReference type="Proteomes" id="UP000585474"/>
    </source>
</evidence>
<sequence>MDSPQQLLPHTSTGFSSAVPRVTTGLCSLCLGRDWTLAGLLASVHPLVPAMCKD</sequence>
<dbReference type="AlphaFoldDB" id="A0A7J0EMY6"/>
<dbReference type="Proteomes" id="UP000585474">
    <property type="component" value="Unassembled WGS sequence"/>
</dbReference>
<protein>
    <submittedName>
        <fullName evidence="1">Uncharacterized protein</fullName>
    </submittedName>
</protein>
<accession>A0A7J0EMY6</accession>
<gene>
    <name evidence="1" type="ORF">Acr_05g0005860</name>
</gene>
<name>A0A7J0EMY6_9ERIC</name>
<evidence type="ECO:0000313" key="1">
    <source>
        <dbReference type="EMBL" id="GFY86947.1"/>
    </source>
</evidence>
<dbReference type="EMBL" id="BJWL01000005">
    <property type="protein sequence ID" value="GFY86947.1"/>
    <property type="molecule type" value="Genomic_DNA"/>
</dbReference>
<organism evidence="1 2">
    <name type="scientific">Actinidia rufa</name>
    <dbReference type="NCBI Taxonomy" id="165716"/>
    <lineage>
        <taxon>Eukaryota</taxon>
        <taxon>Viridiplantae</taxon>
        <taxon>Streptophyta</taxon>
        <taxon>Embryophyta</taxon>
        <taxon>Tracheophyta</taxon>
        <taxon>Spermatophyta</taxon>
        <taxon>Magnoliopsida</taxon>
        <taxon>eudicotyledons</taxon>
        <taxon>Gunneridae</taxon>
        <taxon>Pentapetalae</taxon>
        <taxon>asterids</taxon>
        <taxon>Ericales</taxon>
        <taxon>Actinidiaceae</taxon>
        <taxon>Actinidia</taxon>
    </lineage>
</organism>
<reference evidence="1 2" key="1">
    <citation type="submission" date="2019-07" db="EMBL/GenBank/DDBJ databases">
        <title>De Novo Assembly of kiwifruit Actinidia rufa.</title>
        <authorList>
            <person name="Sugita-Konishi S."/>
            <person name="Sato K."/>
            <person name="Mori E."/>
            <person name="Abe Y."/>
            <person name="Kisaki G."/>
            <person name="Hamano K."/>
            <person name="Suezawa K."/>
            <person name="Otani M."/>
            <person name="Fukuda T."/>
            <person name="Manabe T."/>
            <person name="Gomi K."/>
            <person name="Tabuchi M."/>
            <person name="Akimitsu K."/>
            <person name="Kataoka I."/>
        </authorList>
    </citation>
    <scope>NUCLEOTIDE SEQUENCE [LARGE SCALE GENOMIC DNA]</scope>
    <source>
        <strain evidence="2">cv. Fuchu</strain>
    </source>
</reference>
<proteinExistence type="predicted"/>